<evidence type="ECO:0000313" key="2">
    <source>
        <dbReference type="Proteomes" id="UP000186230"/>
    </source>
</evidence>
<name>A0A1L7I6H9_9FLAO</name>
<reference evidence="1 2" key="1">
    <citation type="submission" date="2016-07" db="EMBL/GenBank/DDBJ databases">
        <title>Multi-omics approach to identify versatile polysaccharide utilization systems of a marine flavobacterium Gramella flava.</title>
        <authorList>
            <person name="Tang K."/>
        </authorList>
    </citation>
    <scope>NUCLEOTIDE SEQUENCE [LARGE SCALE GENOMIC DNA]</scope>
    <source>
        <strain evidence="1 2">JLT2011</strain>
    </source>
</reference>
<dbReference type="STRING" id="1229726.GRFL_2001"/>
<evidence type="ECO:0000313" key="1">
    <source>
        <dbReference type="EMBL" id="APU68725.1"/>
    </source>
</evidence>
<proteinExistence type="predicted"/>
<dbReference type="AlphaFoldDB" id="A0A1L7I6H9"/>
<dbReference type="KEGG" id="gfl:GRFL_2001"/>
<accession>A0A1L7I6H9</accession>
<gene>
    <name evidence="1" type="ORF">GRFL_2001</name>
</gene>
<dbReference type="EMBL" id="CP016359">
    <property type="protein sequence ID" value="APU68725.1"/>
    <property type="molecule type" value="Genomic_DNA"/>
</dbReference>
<protein>
    <submittedName>
        <fullName evidence="1">Uncharacterized protein</fullName>
    </submittedName>
</protein>
<keyword evidence="2" id="KW-1185">Reference proteome</keyword>
<dbReference type="Proteomes" id="UP000186230">
    <property type="component" value="Chromosome"/>
</dbReference>
<organism evidence="1 2">
    <name type="scientific">Christiangramia flava JLT2011</name>
    <dbReference type="NCBI Taxonomy" id="1229726"/>
    <lineage>
        <taxon>Bacteria</taxon>
        <taxon>Pseudomonadati</taxon>
        <taxon>Bacteroidota</taxon>
        <taxon>Flavobacteriia</taxon>
        <taxon>Flavobacteriales</taxon>
        <taxon>Flavobacteriaceae</taxon>
        <taxon>Christiangramia</taxon>
    </lineage>
</organism>
<sequence>MTGAAIPFCQKTNYGFIGQNIICSTYVTYKIGATGKCS</sequence>